<proteinExistence type="predicted"/>
<gene>
    <name evidence="1" type="ORF">MESINF_0687</name>
</gene>
<evidence type="ECO:0000313" key="2">
    <source>
        <dbReference type="Proteomes" id="UP000250796"/>
    </source>
</evidence>
<protein>
    <submittedName>
        <fullName evidence="1">Uncharacterized protein</fullName>
    </submittedName>
</protein>
<organism evidence="1 2">
    <name type="scientific">Mesotoga infera</name>
    <dbReference type="NCBI Taxonomy" id="1236046"/>
    <lineage>
        <taxon>Bacteria</taxon>
        <taxon>Thermotogati</taxon>
        <taxon>Thermotogota</taxon>
        <taxon>Thermotogae</taxon>
        <taxon>Kosmotogales</taxon>
        <taxon>Kosmotogaceae</taxon>
        <taxon>Mesotoga</taxon>
    </lineage>
</organism>
<dbReference type="AlphaFoldDB" id="A0A7Z7PMR3"/>
<dbReference type="Proteomes" id="UP000250796">
    <property type="component" value="Chromosome MESINF"/>
</dbReference>
<name>A0A7Z7PMR3_9BACT</name>
<reference evidence="1 2" key="1">
    <citation type="submission" date="2017-01" db="EMBL/GenBank/DDBJ databases">
        <authorList>
            <person name="Erauso G."/>
        </authorList>
    </citation>
    <scope>NUCLEOTIDE SEQUENCE [LARGE SCALE GENOMIC DNA]</scope>
    <source>
        <strain evidence="1">MESINF1</strain>
    </source>
</reference>
<accession>A0A7Z7PMR3</accession>
<dbReference type="EMBL" id="LS974202">
    <property type="protein sequence ID" value="SSC12136.1"/>
    <property type="molecule type" value="Genomic_DNA"/>
</dbReference>
<dbReference type="KEGG" id="minf:MESINF_0687"/>
<sequence length="80" mass="9313">MNWLEELLNLIALFASYVEHPGDGPAKKEQVKQMIKDALPEEQWKIDPEFFDFILDISIDVVVMFLKKGFWKSAMKVLAK</sequence>
<evidence type="ECO:0000313" key="1">
    <source>
        <dbReference type="EMBL" id="SSC12136.1"/>
    </source>
</evidence>
<dbReference type="RefSeq" id="WP_169698528.1">
    <property type="nucleotide sequence ID" value="NZ_LS974202.1"/>
</dbReference>
<keyword evidence="2" id="KW-1185">Reference proteome</keyword>